<dbReference type="Proteomes" id="UP000696485">
    <property type="component" value="Unassembled WGS sequence"/>
</dbReference>
<protein>
    <submittedName>
        <fullName evidence="2">Uncharacterized protein</fullName>
    </submittedName>
</protein>
<accession>A0A9P5VH84</accession>
<evidence type="ECO:0000256" key="1">
    <source>
        <dbReference type="SAM" id="MobiDB-lite"/>
    </source>
</evidence>
<feature type="compositionally biased region" description="Polar residues" evidence="1">
    <location>
        <begin position="28"/>
        <end position="39"/>
    </location>
</feature>
<feature type="region of interest" description="Disordered" evidence="1">
    <location>
        <begin position="28"/>
        <end position="66"/>
    </location>
</feature>
<sequence length="99" mass="11175">MSLRRRLRRFLPYVKSLYRPQTMSMIKNSTGKVASTEFTAQKPDTSLPSRSSLSLSDTTSLSEARPLLPQFGAKKVNDETPGSILKKHGANIQHFTYHH</sequence>
<evidence type="ECO:0000313" key="3">
    <source>
        <dbReference type="Proteomes" id="UP000696485"/>
    </source>
</evidence>
<evidence type="ECO:0000313" key="2">
    <source>
        <dbReference type="EMBL" id="KAF9323715.1"/>
    </source>
</evidence>
<dbReference type="EMBL" id="JAAAUY010001228">
    <property type="protein sequence ID" value="KAF9323715.1"/>
    <property type="molecule type" value="Genomic_DNA"/>
</dbReference>
<keyword evidence="3" id="KW-1185">Reference proteome</keyword>
<dbReference type="AlphaFoldDB" id="A0A9P5VH84"/>
<comment type="caution">
    <text evidence="2">The sequence shown here is derived from an EMBL/GenBank/DDBJ whole genome shotgun (WGS) entry which is preliminary data.</text>
</comment>
<gene>
    <name evidence="2" type="ORF">BG006_001212</name>
</gene>
<name>A0A9P5VH84_9FUNG</name>
<proteinExistence type="predicted"/>
<organism evidence="2 3">
    <name type="scientific">Podila minutissima</name>
    <dbReference type="NCBI Taxonomy" id="64525"/>
    <lineage>
        <taxon>Eukaryota</taxon>
        <taxon>Fungi</taxon>
        <taxon>Fungi incertae sedis</taxon>
        <taxon>Mucoromycota</taxon>
        <taxon>Mortierellomycotina</taxon>
        <taxon>Mortierellomycetes</taxon>
        <taxon>Mortierellales</taxon>
        <taxon>Mortierellaceae</taxon>
        <taxon>Podila</taxon>
    </lineage>
</organism>
<reference evidence="2" key="1">
    <citation type="journal article" date="2020" name="Fungal Divers.">
        <title>Resolving the Mortierellaceae phylogeny through synthesis of multi-gene phylogenetics and phylogenomics.</title>
        <authorList>
            <person name="Vandepol N."/>
            <person name="Liber J."/>
            <person name="Desiro A."/>
            <person name="Na H."/>
            <person name="Kennedy M."/>
            <person name="Barry K."/>
            <person name="Grigoriev I.V."/>
            <person name="Miller A.N."/>
            <person name="O'Donnell K."/>
            <person name="Stajich J.E."/>
            <person name="Bonito G."/>
        </authorList>
    </citation>
    <scope>NUCLEOTIDE SEQUENCE</scope>
    <source>
        <strain evidence="2">NVP1</strain>
    </source>
</reference>
<feature type="compositionally biased region" description="Low complexity" evidence="1">
    <location>
        <begin position="43"/>
        <end position="62"/>
    </location>
</feature>